<sequence length="101" mass="11453">MNLSKEAQTWKERLEAEYDLSDSGAQVLLLTMCEAFDRLRKCQVAIKKDGQVVKDRFDQDKPHPLLSVERDARAQLMQALKQLNLDLEVTPHPGPGRPPGK</sequence>
<gene>
    <name evidence="1" type="ORF">HNR65_003441</name>
</gene>
<reference evidence="1 2" key="1">
    <citation type="submission" date="2020-07" db="EMBL/GenBank/DDBJ databases">
        <title>Genomic Encyclopedia of Type Strains, Phase IV (KMG-IV): sequencing the most valuable type-strain genomes for metagenomic binning, comparative biology and taxonomic classification.</title>
        <authorList>
            <person name="Goeker M."/>
        </authorList>
    </citation>
    <scope>NUCLEOTIDE SEQUENCE [LARGE SCALE GENOMIC DNA]</scope>
    <source>
        <strain evidence="1 2">DSM 17721</strain>
    </source>
</reference>
<comment type="caution">
    <text evidence="1">The sequence shown here is derived from an EMBL/GenBank/DDBJ whole genome shotgun (WGS) entry which is preliminary data.</text>
</comment>
<name>A0A7W0HM64_9BACT</name>
<dbReference type="EMBL" id="JACDUS010000016">
    <property type="protein sequence ID" value="MBA2883084.1"/>
    <property type="molecule type" value="Genomic_DNA"/>
</dbReference>
<dbReference type="InterPro" id="IPR006448">
    <property type="entry name" value="Phage_term_ssu_P27"/>
</dbReference>
<evidence type="ECO:0000313" key="2">
    <source>
        <dbReference type="Proteomes" id="UP000525298"/>
    </source>
</evidence>
<organism evidence="1 2">
    <name type="scientific">Desulfosalsimonas propionicica</name>
    <dbReference type="NCBI Taxonomy" id="332175"/>
    <lineage>
        <taxon>Bacteria</taxon>
        <taxon>Pseudomonadati</taxon>
        <taxon>Thermodesulfobacteriota</taxon>
        <taxon>Desulfobacteria</taxon>
        <taxon>Desulfobacterales</taxon>
        <taxon>Desulfosalsimonadaceae</taxon>
        <taxon>Desulfosalsimonas</taxon>
    </lineage>
</organism>
<dbReference type="Pfam" id="PF05119">
    <property type="entry name" value="Terminase_4"/>
    <property type="match status" value="1"/>
</dbReference>
<dbReference type="Proteomes" id="UP000525298">
    <property type="component" value="Unassembled WGS sequence"/>
</dbReference>
<dbReference type="RefSeq" id="WP_181552698.1">
    <property type="nucleotide sequence ID" value="NZ_JACDUS010000016.1"/>
</dbReference>
<evidence type="ECO:0000313" key="1">
    <source>
        <dbReference type="EMBL" id="MBA2883084.1"/>
    </source>
</evidence>
<dbReference type="AlphaFoldDB" id="A0A7W0HM64"/>
<keyword evidence="2" id="KW-1185">Reference proteome</keyword>
<protein>
    <submittedName>
        <fullName evidence="1">P27 family predicted phage terminase small subunit</fullName>
    </submittedName>
</protein>
<accession>A0A7W0HM64</accession>
<proteinExistence type="predicted"/>